<evidence type="ECO:0000256" key="2">
    <source>
        <dbReference type="ARBA" id="ARBA00022574"/>
    </source>
</evidence>
<dbReference type="Gene3D" id="2.130.10.10">
    <property type="entry name" value="YVTN repeat-like/Quinoprotein amine dehydrogenase"/>
    <property type="match status" value="1"/>
</dbReference>
<dbReference type="SMART" id="SM00320">
    <property type="entry name" value="WD40"/>
    <property type="match status" value="2"/>
</dbReference>
<proteinExistence type="inferred from homology"/>
<evidence type="ECO:0000256" key="3">
    <source>
        <dbReference type="ARBA" id="ARBA00022737"/>
    </source>
</evidence>
<accession>A0A7J7D1U9</accession>
<comment type="subcellular location">
    <subcellularLocation>
        <location evidence="1">Preautophagosomal structure membrane</location>
        <topology evidence="1">Peripheral membrane protein</topology>
    </subcellularLocation>
</comment>
<dbReference type="InterPro" id="IPR015943">
    <property type="entry name" value="WD40/YVTN_repeat-like_dom_sf"/>
</dbReference>
<comment type="similarity">
    <text evidence="4">Belongs to the WD repeat PROPPIN family.</text>
</comment>
<reference evidence="5 6" key="1">
    <citation type="journal article" date="2020" name="Nat. Commun.">
        <title>Genome of Tripterygium wilfordii and identification of cytochrome P450 involved in triptolide biosynthesis.</title>
        <authorList>
            <person name="Tu L."/>
            <person name="Su P."/>
            <person name="Zhang Z."/>
            <person name="Gao L."/>
            <person name="Wang J."/>
            <person name="Hu T."/>
            <person name="Zhou J."/>
            <person name="Zhang Y."/>
            <person name="Zhao Y."/>
            <person name="Liu Y."/>
            <person name="Song Y."/>
            <person name="Tong Y."/>
            <person name="Lu Y."/>
            <person name="Yang J."/>
            <person name="Xu C."/>
            <person name="Jia M."/>
            <person name="Peters R.J."/>
            <person name="Huang L."/>
            <person name="Gao W."/>
        </authorList>
    </citation>
    <scope>NUCLEOTIDE SEQUENCE [LARGE SCALE GENOMIC DNA]</scope>
    <source>
        <strain evidence="6">cv. XIE 37</strain>
        <tissue evidence="5">Leaf</tissue>
    </source>
</reference>
<evidence type="ECO:0000256" key="1">
    <source>
        <dbReference type="ARBA" id="ARBA00004623"/>
    </source>
</evidence>
<sequence>MLGLVGLPNAGSDPVQPPMFPSNKLMIWNDVESRCIGELSFRSDVKSVRLRNDRIVVVLQHRVYVYNFADLKLVHQIETAANPKGLCEVSHVVGPMVLVTLGLQKGQLRIEDYRSKRTKFVMAHDSRLACLTLTQDGRLLATASSKGTLIRVFNALDGSLLQEVRRGSERAEIYSLAFSSTAQWLAASSDKGTVHVFCLKAVSGLLGNDGSCAAAEQSLSDQPSKLSLSLFKGILPRYFSSEWSVAQFRLNEGLQYLVAFGLQKNTLMIIGMDGSFHRCQFDPMAGGEMTRLEYYNFLKPAEESS</sequence>
<evidence type="ECO:0000256" key="4">
    <source>
        <dbReference type="ARBA" id="ARBA00025740"/>
    </source>
</evidence>
<dbReference type="SUPFAM" id="SSF50978">
    <property type="entry name" value="WD40 repeat-like"/>
    <property type="match status" value="1"/>
</dbReference>
<dbReference type="InParanoid" id="A0A7J7D1U9"/>
<dbReference type="InterPro" id="IPR036322">
    <property type="entry name" value="WD40_repeat_dom_sf"/>
</dbReference>
<name>A0A7J7D1U9_TRIWF</name>
<evidence type="ECO:0000313" key="6">
    <source>
        <dbReference type="Proteomes" id="UP000593562"/>
    </source>
</evidence>
<keyword evidence="2" id="KW-0853">WD repeat</keyword>
<protein>
    <submittedName>
        <fullName evidence="5">Autophagy-related protein 18a-like</fullName>
    </submittedName>
</protein>
<evidence type="ECO:0000313" key="5">
    <source>
        <dbReference type="EMBL" id="KAF5740046.1"/>
    </source>
</evidence>
<organism evidence="5 6">
    <name type="scientific">Tripterygium wilfordii</name>
    <name type="common">Thunder God vine</name>
    <dbReference type="NCBI Taxonomy" id="458696"/>
    <lineage>
        <taxon>Eukaryota</taxon>
        <taxon>Viridiplantae</taxon>
        <taxon>Streptophyta</taxon>
        <taxon>Embryophyta</taxon>
        <taxon>Tracheophyta</taxon>
        <taxon>Spermatophyta</taxon>
        <taxon>Magnoliopsida</taxon>
        <taxon>eudicotyledons</taxon>
        <taxon>Gunneridae</taxon>
        <taxon>Pentapetalae</taxon>
        <taxon>rosids</taxon>
        <taxon>fabids</taxon>
        <taxon>Celastrales</taxon>
        <taxon>Celastraceae</taxon>
        <taxon>Tripterygium</taxon>
    </lineage>
</organism>
<dbReference type="EMBL" id="JAAARO010000011">
    <property type="protein sequence ID" value="KAF5740046.1"/>
    <property type="molecule type" value="Genomic_DNA"/>
</dbReference>
<dbReference type="AlphaFoldDB" id="A0A7J7D1U9"/>
<dbReference type="InterPro" id="IPR001680">
    <property type="entry name" value="WD40_rpt"/>
</dbReference>
<gene>
    <name evidence="5" type="ORF">HS088_TW11G00109</name>
</gene>
<dbReference type="GO" id="GO:0034045">
    <property type="term" value="C:phagophore assembly site membrane"/>
    <property type="evidence" value="ECO:0007669"/>
    <property type="project" value="UniProtKB-SubCell"/>
</dbReference>
<dbReference type="Pfam" id="PF21032">
    <property type="entry name" value="PROPPIN"/>
    <property type="match status" value="1"/>
</dbReference>
<dbReference type="PANTHER" id="PTHR11227">
    <property type="entry name" value="WD-REPEAT PROTEIN INTERACTING WITH PHOSPHOINOSIDES WIPI -RELATED"/>
    <property type="match status" value="1"/>
</dbReference>
<keyword evidence="3" id="KW-0677">Repeat</keyword>
<dbReference type="InterPro" id="IPR048720">
    <property type="entry name" value="PROPPIN"/>
</dbReference>
<dbReference type="Proteomes" id="UP000593562">
    <property type="component" value="Unassembled WGS sequence"/>
</dbReference>
<comment type="caution">
    <text evidence="5">The sequence shown here is derived from an EMBL/GenBank/DDBJ whole genome shotgun (WGS) entry which is preliminary data.</text>
</comment>
<keyword evidence="6" id="KW-1185">Reference proteome</keyword>